<gene>
    <name evidence="2" type="ORF">NTH_02453</name>
</gene>
<dbReference type="RefSeq" id="WP_338530251.1">
    <property type="nucleotide sequence ID" value="NZ_CP030941.1"/>
</dbReference>
<evidence type="ECO:0000259" key="1">
    <source>
        <dbReference type="PROSITE" id="PS51819"/>
    </source>
</evidence>
<dbReference type="PANTHER" id="PTHR36437:SF2">
    <property type="entry name" value="GLYOXALASE_BLEOMYCIN RESISTANCE PROTEIN_DIOXYGENASE"/>
    <property type="match status" value="1"/>
</dbReference>
<name>A0ABY5MJI5_9HYPH</name>
<evidence type="ECO:0000313" key="2">
    <source>
        <dbReference type="EMBL" id="UUP17977.1"/>
    </source>
</evidence>
<reference evidence="2 3" key="1">
    <citation type="submission" date="2018-07" db="EMBL/GenBank/DDBJ databases">
        <title>Genome sequence of Nitratireductor thuwali#1536.</title>
        <authorList>
            <person name="Michoud G."/>
            <person name="Merlino G."/>
            <person name="Sefrji F.O."/>
            <person name="Daffonchio D."/>
        </authorList>
    </citation>
    <scope>NUCLEOTIDE SEQUENCE [LARGE SCALE GENOMIC DNA]</scope>
    <source>
        <strain evidence="3">Nit1536</strain>
    </source>
</reference>
<evidence type="ECO:0000313" key="3">
    <source>
        <dbReference type="Proteomes" id="UP001342418"/>
    </source>
</evidence>
<sequence>MLTIPLTSVMVDDQAKAEKFYTEVLGFVKKQDFPAGGARWLTVVSPAAPDGVELLLEPAGYPFARDYQKALFDAGIAFTAFGCDDVQAEYDRMRKLGVTFRGEPARMGENMPPMAVFEDTCGNLIQIFQTSQEEK</sequence>
<proteinExistence type="predicted"/>
<feature type="domain" description="VOC" evidence="1">
    <location>
        <begin position="3"/>
        <end position="130"/>
    </location>
</feature>
<keyword evidence="3" id="KW-1185">Reference proteome</keyword>
<dbReference type="InterPro" id="IPR004360">
    <property type="entry name" value="Glyas_Fos-R_dOase_dom"/>
</dbReference>
<organism evidence="2 3">
    <name type="scientific">Nitratireductor thuwali</name>
    <dbReference type="NCBI Taxonomy" id="2267699"/>
    <lineage>
        <taxon>Bacteria</taxon>
        <taxon>Pseudomonadati</taxon>
        <taxon>Pseudomonadota</taxon>
        <taxon>Alphaproteobacteria</taxon>
        <taxon>Hyphomicrobiales</taxon>
        <taxon>Phyllobacteriaceae</taxon>
        <taxon>Nitratireductor</taxon>
    </lineage>
</organism>
<dbReference type="PROSITE" id="PS51819">
    <property type="entry name" value="VOC"/>
    <property type="match status" value="1"/>
</dbReference>
<dbReference type="CDD" id="cd07263">
    <property type="entry name" value="VOC_like"/>
    <property type="match status" value="1"/>
</dbReference>
<dbReference type="Gene3D" id="3.10.180.10">
    <property type="entry name" value="2,3-Dihydroxybiphenyl 1,2-Dioxygenase, domain 1"/>
    <property type="match status" value="1"/>
</dbReference>
<dbReference type="PANTHER" id="PTHR36437">
    <property type="entry name" value="GLYOXALASE/BLEOMYCIN RESISTANCE PROTEIN/DIOXYGENASE"/>
    <property type="match status" value="1"/>
</dbReference>
<accession>A0ABY5MJI5</accession>
<dbReference type="EMBL" id="CP030941">
    <property type="protein sequence ID" value="UUP17977.1"/>
    <property type="molecule type" value="Genomic_DNA"/>
</dbReference>
<dbReference type="SUPFAM" id="SSF54593">
    <property type="entry name" value="Glyoxalase/Bleomycin resistance protein/Dihydroxybiphenyl dioxygenase"/>
    <property type="match status" value="1"/>
</dbReference>
<dbReference type="InterPro" id="IPR029068">
    <property type="entry name" value="Glyas_Bleomycin-R_OHBP_Dase"/>
</dbReference>
<dbReference type="Proteomes" id="UP001342418">
    <property type="component" value="Chromosome"/>
</dbReference>
<dbReference type="Pfam" id="PF00903">
    <property type="entry name" value="Glyoxalase"/>
    <property type="match status" value="1"/>
</dbReference>
<protein>
    <recommendedName>
        <fullName evidence="1">VOC domain-containing protein</fullName>
    </recommendedName>
</protein>
<dbReference type="InterPro" id="IPR037523">
    <property type="entry name" value="VOC_core"/>
</dbReference>